<protein>
    <submittedName>
        <fullName evidence="3">Reverse transcriptase domain-containing protein</fullName>
    </submittedName>
</protein>
<evidence type="ECO:0000313" key="3">
    <source>
        <dbReference type="EMBL" id="GJS81356.1"/>
    </source>
</evidence>
<evidence type="ECO:0000313" key="4">
    <source>
        <dbReference type="Proteomes" id="UP001151760"/>
    </source>
</evidence>
<dbReference type="EMBL" id="BQNB010010742">
    <property type="protein sequence ID" value="GJS81356.1"/>
    <property type="molecule type" value="Genomic_DNA"/>
</dbReference>
<feature type="domain" description="Reverse transcriptase Ty1/copia-type" evidence="2">
    <location>
        <begin position="3"/>
        <end position="72"/>
    </location>
</feature>
<dbReference type="InterPro" id="IPR013103">
    <property type="entry name" value="RVT_2"/>
</dbReference>
<feature type="compositionally biased region" description="Acidic residues" evidence="1">
    <location>
        <begin position="424"/>
        <end position="433"/>
    </location>
</feature>
<feature type="compositionally biased region" description="Basic and acidic residues" evidence="1">
    <location>
        <begin position="409"/>
        <end position="419"/>
    </location>
</feature>
<reference evidence="3" key="1">
    <citation type="journal article" date="2022" name="Int. J. Mol. Sci.">
        <title>Draft Genome of Tanacetum Coccineum: Genomic Comparison of Closely Related Tanacetum-Family Plants.</title>
        <authorList>
            <person name="Yamashiro T."/>
            <person name="Shiraishi A."/>
            <person name="Nakayama K."/>
            <person name="Satake H."/>
        </authorList>
    </citation>
    <scope>NUCLEOTIDE SEQUENCE</scope>
</reference>
<keyword evidence="3" id="KW-0548">Nucleotidyltransferase</keyword>
<feature type="compositionally biased region" description="Basic residues" evidence="1">
    <location>
        <begin position="359"/>
        <end position="368"/>
    </location>
</feature>
<feature type="compositionally biased region" description="Basic and acidic residues" evidence="1">
    <location>
        <begin position="388"/>
        <end position="398"/>
    </location>
</feature>
<organism evidence="3 4">
    <name type="scientific">Tanacetum coccineum</name>
    <dbReference type="NCBI Taxonomy" id="301880"/>
    <lineage>
        <taxon>Eukaryota</taxon>
        <taxon>Viridiplantae</taxon>
        <taxon>Streptophyta</taxon>
        <taxon>Embryophyta</taxon>
        <taxon>Tracheophyta</taxon>
        <taxon>Spermatophyta</taxon>
        <taxon>Magnoliopsida</taxon>
        <taxon>eudicotyledons</taxon>
        <taxon>Gunneridae</taxon>
        <taxon>Pentapetalae</taxon>
        <taxon>asterids</taxon>
        <taxon>campanulids</taxon>
        <taxon>Asterales</taxon>
        <taxon>Asteraceae</taxon>
        <taxon>Asteroideae</taxon>
        <taxon>Anthemideae</taxon>
        <taxon>Anthemidinae</taxon>
        <taxon>Tanacetum</taxon>
    </lineage>
</organism>
<comment type="caution">
    <text evidence="3">The sequence shown here is derived from an EMBL/GenBank/DDBJ whole genome shotgun (WGS) entry which is preliminary data.</text>
</comment>
<name>A0ABQ4YV84_9ASTR</name>
<evidence type="ECO:0000259" key="2">
    <source>
        <dbReference type="Pfam" id="PF07727"/>
    </source>
</evidence>
<feature type="compositionally biased region" description="Acidic residues" evidence="1">
    <location>
        <begin position="399"/>
        <end position="408"/>
    </location>
</feature>
<keyword evidence="3" id="KW-0808">Transferase</keyword>
<sequence>MLIKLKWIFNVKTDEFGGLLKNKAKLVAQGFRQQEGIDFEESFAPVARIEAIHIFVANAANKNMMIYQMDVNGGNSCITMATTAAQQVALDNALVQLEKRVENRKCNMRIDPVKTQKEPIYQVVLDALALTTCYPDHHQCSRDLYALRDLLDLSRLLTQEFDALPSDEDIVSFIKELGHKGDIKSITEVFVDHMYQPWRTFAAIINKCLSGKITDFTFQIENRDHKKQEKMYYPRFTKAIIHHFIIKDKSTSMRNIMFMHTAWDDNILGPMRFVFRSDDFQVYGALLLNRMTNQQMLDSDAYKTYFAYATGATSPKMKRKVKRHVSLSKKRTLVIVEEEEPKTAKKVKKAPAKAERSKGIKKALKRSKRDTNIHQAGGSSEGADFESEGDRGDEAKVQDDDEVQESDDEPQHADDERTNSENQETNDDEEETKDEFIHTPNYVPTDDEMNDESNDVTEEEYERINEEFYGDVNVRLTNDELDDEDKGDKEMTNAKTKDAKHENVIQESAAPCTSPLLTILVSVIPEHMVINPSETVTTTSATTISSLLTSLFPYFQQLTLIPSPKTIEATTSTTDVPDSETLTALHQRISDLEKDVKELKDVDNSTKVISTTKSEVPNAVKEYLESNPDDSLHKVIQRNFADIIKEHSVPAEIIERLRQQYAP</sequence>
<dbReference type="GO" id="GO:0003964">
    <property type="term" value="F:RNA-directed DNA polymerase activity"/>
    <property type="evidence" value="ECO:0007669"/>
    <property type="project" value="UniProtKB-KW"/>
</dbReference>
<feature type="region of interest" description="Disordered" evidence="1">
    <location>
        <begin position="481"/>
        <end position="500"/>
    </location>
</feature>
<keyword evidence="4" id="KW-1185">Reference proteome</keyword>
<feature type="compositionally biased region" description="Basic and acidic residues" evidence="1">
    <location>
        <begin position="486"/>
        <end position="500"/>
    </location>
</feature>
<dbReference type="Proteomes" id="UP001151760">
    <property type="component" value="Unassembled WGS sequence"/>
</dbReference>
<dbReference type="Pfam" id="PF07727">
    <property type="entry name" value="RVT_2"/>
    <property type="match status" value="1"/>
</dbReference>
<feature type="region of interest" description="Disordered" evidence="1">
    <location>
        <begin position="340"/>
        <end position="461"/>
    </location>
</feature>
<reference evidence="3" key="2">
    <citation type="submission" date="2022-01" db="EMBL/GenBank/DDBJ databases">
        <authorList>
            <person name="Yamashiro T."/>
            <person name="Shiraishi A."/>
            <person name="Satake H."/>
            <person name="Nakayama K."/>
        </authorList>
    </citation>
    <scope>NUCLEOTIDE SEQUENCE</scope>
</reference>
<gene>
    <name evidence="3" type="ORF">Tco_0747897</name>
</gene>
<keyword evidence="3" id="KW-0695">RNA-directed DNA polymerase</keyword>
<feature type="compositionally biased region" description="Acidic residues" evidence="1">
    <location>
        <begin position="445"/>
        <end position="461"/>
    </location>
</feature>
<accession>A0ABQ4YV84</accession>
<evidence type="ECO:0000256" key="1">
    <source>
        <dbReference type="SAM" id="MobiDB-lite"/>
    </source>
</evidence>
<proteinExistence type="predicted"/>